<protein>
    <submittedName>
        <fullName evidence="1">Uncharacterized protein</fullName>
    </submittedName>
</protein>
<dbReference type="AlphaFoldDB" id="A0A7S1RKX7"/>
<reference evidence="1" key="1">
    <citation type="submission" date="2021-01" db="EMBL/GenBank/DDBJ databases">
        <authorList>
            <person name="Corre E."/>
            <person name="Pelletier E."/>
            <person name="Niang G."/>
            <person name="Scheremetjew M."/>
            <person name="Finn R."/>
            <person name="Kale V."/>
            <person name="Holt S."/>
            <person name="Cochrane G."/>
            <person name="Meng A."/>
            <person name="Brown T."/>
            <person name="Cohen L."/>
        </authorList>
    </citation>
    <scope>NUCLEOTIDE SEQUENCE</scope>
    <source>
        <strain evidence="1">OF101</strain>
    </source>
</reference>
<proteinExistence type="predicted"/>
<gene>
    <name evidence="1" type="ORF">ACAT0790_LOCUS46130</name>
</gene>
<name>A0A7S1RKX7_ALECA</name>
<evidence type="ECO:0000313" key="1">
    <source>
        <dbReference type="EMBL" id="CAD9169361.1"/>
    </source>
</evidence>
<sequence length="194" mass="21079">MAEAEATPPHLIDIVYRASTSTTLPAGKSMSYLPGEAVPQVLASHGVEQAEWDELLRDLLATKRNDKYLDSIVCCVFCFGCWLCVQCCWCLRMTAFESNWEDRWLKKGLVITDDDKEPILHIDRYPAEAAEGSPGHATEAQVVGAPAQCSMEVEDNPVLDWQDSVVADVQGNAVADAQGNVVADVQGNAVVDPA</sequence>
<organism evidence="1">
    <name type="scientific">Alexandrium catenella</name>
    <name type="common">Red tide dinoflagellate</name>
    <name type="synonym">Gonyaulax catenella</name>
    <dbReference type="NCBI Taxonomy" id="2925"/>
    <lineage>
        <taxon>Eukaryota</taxon>
        <taxon>Sar</taxon>
        <taxon>Alveolata</taxon>
        <taxon>Dinophyceae</taxon>
        <taxon>Gonyaulacales</taxon>
        <taxon>Pyrocystaceae</taxon>
        <taxon>Alexandrium</taxon>
    </lineage>
</organism>
<dbReference type="EMBL" id="HBGE01077128">
    <property type="protein sequence ID" value="CAD9169361.1"/>
    <property type="molecule type" value="Transcribed_RNA"/>
</dbReference>
<accession>A0A7S1RKX7</accession>